<organism evidence="1 2">
    <name type="scientific">Pseudomonas allii</name>
    <dbReference type="NCBI Taxonomy" id="2740531"/>
    <lineage>
        <taxon>Bacteria</taxon>
        <taxon>Pseudomonadati</taxon>
        <taxon>Pseudomonadota</taxon>
        <taxon>Gammaproteobacteria</taxon>
        <taxon>Pseudomonadales</taxon>
        <taxon>Pseudomonadaceae</taxon>
        <taxon>Pseudomonas</taxon>
    </lineage>
</organism>
<gene>
    <name evidence="1" type="ORF">RJC98_10155</name>
</gene>
<protein>
    <submittedName>
        <fullName evidence="1">MFS transporter</fullName>
    </submittedName>
</protein>
<accession>A0ACC6LB76</accession>
<sequence length="503" mass="52984">MTRHREYSGTEGFQAGDLMPQTKNVLPEPRRWLMFAILLVGAFLPPLDFFIVNVALPSIQQSLDTASSAEQLIISSYAALYAVTLITGGRLGDIYGRMRMFFLGLVGFTGASLICGVAESPWVLIAGRSLQGVTAAVMAPQALASAQAMFPESEKPLALSLYGAVFGLASVAGQALGGILIALDLMGLGWRAIFLVNLPIALLVILIAIPVVRETRAQQTSKLDLGGTVLSMATLGALIVPLIEGREAGWPLWAWLSLAAVPLLGWLFWRYEARLHQAQGAPLLDPVALRTPGLGRALLVALTFYAIGVFFLLFSMYLQGALHTSPLNAGLIFLPFGAGFLLGPLSTPQLRRFLGAYVNPVGMGLEVLGFVLLAWLVAHTPVAVTPPAQPLAVILFLIGFGQGLALPTLMRMITGRVAPAYSGMIAGIASSTLQISTSLSVAIIGGIFYTLLGTDTDAAAITHAFTVSVLCIAACLALGAGLSLSLARQPAAQLQTAALRPVE</sequence>
<comment type="caution">
    <text evidence="1">The sequence shown here is derived from an EMBL/GenBank/DDBJ whole genome shotgun (WGS) entry which is preliminary data.</text>
</comment>
<dbReference type="Proteomes" id="UP001244872">
    <property type="component" value="Unassembled WGS sequence"/>
</dbReference>
<proteinExistence type="predicted"/>
<reference evidence="1" key="1">
    <citation type="submission" date="2023-07" db="EMBL/GenBank/DDBJ databases">
        <title>Bioagumentation of soil contaminated with hydrocarbons using Pseudomonas poae 7b strain.</title>
        <authorList>
            <person name="Kumor A."/>
        </authorList>
    </citation>
    <scope>NUCLEOTIDE SEQUENCE</scope>
    <source>
        <strain evidence="1">7b</strain>
    </source>
</reference>
<evidence type="ECO:0000313" key="1">
    <source>
        <dbReference type="EMBL" id="MDR9875546.1"/>
    </source>
</evidence>
<evidence type="ECO:0000313" key="2">
    <source>
        <dbReference type="Proteomes" id="UP001244872"/>
    </source>
</evidence>
<dbReference type="EMBL" id="JAVLRO010000003">
    <property type="protein sequence ID" value="MDR9875546.1"/>
    <property type="molecule type" value="Genomic_DNA"/>
</dbReference>
<name>A0ACC6LB76_9PSED</name>
<keyword evidence="2" id="KW-1185">Reference proteome</keyword>